<organism evidence="2 3">
    <name type="scientific">Plakobranchus ocellatus</name>
    <dbReference type="NCBI Taxonomy" id="259542"/>
    <lineage>
        <taxon>Eukaryota</taxon>
        <taxon>Metazoa</taxon>
        <taxon>Spiralia</taxon>
        <taxon>Lophotrochozoa</taxon>
        <taxon>Mollusca</taxon>
        <taxon>Gastropoda</taxon>
        <taxon>Heterobranchia</taxon>
        <taxon>Euthyneura</taxon>
        <taxon>Panpulmonata</taxon>
        <taxon>Sacoglossa</taxon>
        <taxon>Placobranchoidea</taxon>
        <taxon>Plakobranchidae</taxon>
        <taxon>Plakobranchus</taxon>
    </lineage>
</organism>
<comment type="caution">
    <text evidence="2">The sequence shown here is derived from an EMBL/GenBank/DDBJ whole genome shotgun (WGS) entry which is preliminary data.</text>
</comment>
<name>A0AAV4C5T9_9GAST</name>
<dbReference type="EMBL" id="BLXT01005830">
    <property type="protein sequence ID" value="GFO26409.1"/>
    <property type="molecule type" value="Genomic_DNA"/>
</dbReference>
<feature type="region of interest" description="Disordered" evidence="1">
    <location>
        <begin position="1"/>
        <end position="27"/>
    </location>
</feature>
<dbReference type="AlphaFoldDB" id="A0AAV4C5T9"/>
<proteinExistence type="predicted"/>
<sequence>MVKRRGSCSRTAGTGLSSQPPARLEQIGLPVQSSKPSFQSLCTGKFWNVGGSVVGESALRSVGTFLSRVRVPTPAPWPDGGPKGLRSLVGWL</sequence>
<protein>
    <submittedName>
        <fullName evidence="2">Uncharacterized protein</fullName>
    </submittedName>
</protein>
<evidence type="ECO:0000256" key="1">
    <source>
        <dbReference type="SAM" id="MobiDB-lite"/>
    </source>
</evidence>
<evidence type="ECO:0000313" key="2">
    <source>
        <dbReference type="EMBL" id="GFO26409.1"/>
    </source>
</evidence>
<keyword evidence="3" id="KW-1185">Reference proteome</keyword>
<reference evidence="2 3" key="1">
    <citation type="journal article" date="2021" name="Elife">
        <title>Chloroplast acquisition without the gene transfer in kleptoplastic sea slugs, Plakobranchus ocellatus.</title>
        <authorList>
            <person name="Maeda T."/>
            <person name="Takahashi S."/>
            <person name="Yoshida T."/>
            <person name="Shimamura S."/>
            <person name="Takaki Y."/>
            <person name="Nagai Y."/>
            <person name="Toyoda A."/>
            <person name="Suzuki Y."/>
            <person name="Arimoto A."/>
            <person name="Ishii H."/>
            <person name="Satoh N."/>
            <person name="Nishiyama T."/>
            <person name="Hasebe M."/>
            <person name="Maruyama T."/>
            <person name="Minagawa J."/>
            <person name="Obokata J."/>
            <person name="Shigenobu S."/>
        </authorList>
    </citation>
    <scope>NUCLEOTIDE SEQUENCE [LARGE SCALE GENOMIC DNA]</scope>
</reference>
<accession>A0AAV4C5T9</accession>
<dbReference type="Proteomes" id="UP000735302">
    <property type="component" value="Unassembled WGS sequence"/>
</dbReference>
<feature type="compositionally biased region" description="Polar residues" evidence="1">
    <location>
        <begin position="8"/>
        <end position="20"/>
    </location>
</feature>
<gene>
    <name evidence="2" type="ORF">PoB_005291400</name>
</gene>
<evidence type="ECO:0000313" key="3">
    <source>
        <dbReference type="Proteomes" id="UP000735302"/>
    </source>
</evidence>